<sequence length="69" mass="7502">MIIVALNTAHINTAHINTAHINAAHISVALKKVVTPVAVVCFHNSDEENGPFSNWYLSEFIVADVTSIM</sequence>
<dbReference type="EMBL" id="LSCR01000006">
    <property type="protein sequence ID" value="KXB35169.1"/>
    <property type="molecule type" value="Genomic_DNA"/>
</dbReference>
<dbReference type="Proteomes" id="UP000070675">
    <property type="component" value="Unassembled WGS sequence"/>
</dbReference>
<dbReference type="AlphaFoldDB" id="A0A133XW60"/>
<accession>A0A133XW60</accession>
<gene>
    <name evidence="1" type="ORF">HMPREF3192_00534</name>
</gene>
<name>A0A133XW60_9ACTN</name>
<reference evidence="2" key="1">
    <citation type="submission" date="2016-01" db="EMBL/GenBank/DDBJ databases">
        <authorList>
            <person name="Mitreva M."/>
            <person name="Pepin K.H."/>
            <person name="Mihindukulasuriya K.A."/>
            <person name="Fulton R."/>
            <person name="Fronick C."/>
            <person name="O'Laughlin M."/>
            <person name="Miner T."/>
            <person name="Herter B."/>
            <person name="Rosa B.A."/>
            <person name="Cordes M."/>
            <person name="Tomlinson C."/>
            <person name="Wollam A."/>
            <person name="Palsikar V.B."/>
            <person name="Mardis E.R."/>
            <person name="Wilson R.K."/>
        </authorList>
    </citation>
    <scope>NUCLEOTIDE SEQUENCE [LARGE SCALE GENOMIC DNA]</scope>
    <source>
        <strain evidence="2">DNF00019</strain>
    </source>
</reference>
<keyword evidence="2" id="KW-1185">Reference proteome</keyword>
<organism evidence="1 2">
    <name type="scientific">Atopobium deltae</name>
    <dbReference type="NCBI Taxonomy" id="1393034"/>
    <lineage>
        <taxon>Bacteria</taxon>
        <taxon>Bacillati</taxon>
        <taxon>Actinomycetota</taxon>
        <taxon>Coriobacteriia</taxon>
        <taxon>Coriobacteriales</taxon>
        <taxon>Atopobiaceae</taxon>
        <taxon>Atopobium</taxon>
    </lineage>
</organism>
<comment type="caution">
    <text evidence="1">The sequence shown here is derived from an EMBL/GenBank/DDBJ whole genome shotgun (WGS) entry which is preliminary data.</text>
</comment>
<protein>
    <submittedName>
        <fullName evidence="1">Uncharacterized protein</fullName>
    </submittedName>
</protein>
<evidence type="ECO:0000313" key="1">
    <source>
        <dbReference type="EMBL" id="KXB35169.1"/>
    </source>
</evidence>
<dbReference type="PATRIC" id="fig|1393034.3.peg.516"/>
<evidence type="ECO:0000313" key="2">
    <source>
        <dbReference type="Proteomes" id="UP000070675"/>
    </source>
</evidence>
<proteinExistence type="predicted"/>